<reference evidence="2 3" key="1">
    <citation type="submission" date="2019-10" db="EMBL/GenBank/DDBJ databases">
        <title>Genomic analysis of Raineyella sp. CBA3103.</title>
        <authorList>
            <person name="Roh S.W."/>
        </authorList>
    </citation>
    <scope>NUCLEOTIDE SEQUENCE [LARGE SCALE GENOMIC DNA]</scope>
    <source>
        <strain evidence="2 3">CBA3103</strain>
    </source>
</reference>
<dbReference type="EMBL" id="CP045725">
    <property type="protein sequence ID" value="QGF22582.1"/>
    <property type="molecule type" value="Genomic_DNA"/>
</dbReference>
<organism evidence="2 3">
    <name type="scientific">Raineyella fluvialis</name>
    <dbReference type="NCBI Taxonomy" id="2662261"/>
    <lineage>
        <taxon>Bacteria</taxon>
        <taxon>Bacillati</taxon>
        <taxon>Actinomycetota</taxon>
        <taxon>Actinomycetes</taxon>
        <taxon>Propionibacteriales</taxon>
        <taxon>Propionibacteriaceae</taxon>
        <taxon>Raineyella</taxon>
    </lineage>
</organism>
<evidence type="ECO:0000256" key="1">
    <source>
        <dbReference type="SAM" id="Phobius"/>
    </source>
</evidence>
<keyword evidence="1" id="KW-0812">Transmembrane</keyword>
<gene>
    <name evidence="2" type="ORF">Rai3103_01560</name>
</gene>
<dbReference type="KEGG" id="rain:Rai3103_01560"/>
<proteinExistence type="predicted"/>
<accession>A0A5Q2F6I2</accession>
<dbReference type="Proteomes" id="UP000386847">
    <property type="component" value="Chromosome"/>
</dbReference>
<name>A0A5Q2F6I2_9ACTN</name>
<keyword evidence="1" id="KW-1133">Transmembrane helix</keyword>
<protein>
    <submittedName>
        <fullName evidence="2">Uncharacterized protein</fullName>
    </submittedName>
</protein>
<keyword evidence="1" id="KW-0472">Membrane</keyword>
<sequence length="47" mass="4990">MRYLNGPEYEGAVIRSDQLPRASLTVVITVFLAVIGIVTGISVALDA</sequence>
<keyword evidence="3" id="KW-1185">Reference proteome</keyword>
<evidence type="ECO:0000313" key="3">
    <source>
        <dbReference type="Proteomes" id="UP000386847"/>
    </source>
</evidence>
<dbReference type="RefSeq" id="WP_153571112.1">
    <property type="nucleotide sequence ID" value="NZ_CP045725.1"/>
</dbReference>
<evidence type="ECO:0000313" key="2">
    <source>
        <dbReference type="EMBL" id="QGF22582.1"/>
    </source>
</evidence>
<feature type="transmembrane region" description="Helical" evidence="1">
    <location>
        <begin position="24"/>
        <end position="45"/>
    </location>
</feature>
<dbReference type="AlphaFoldDB" id="A0A5Q2F6I2"/>